<gene>
    <name evidence="1" type="ORF">ANCDUO_14610</name>
</gene>
<reference evidence="1 2" key="1">
    <citation type="submission" date="2013-12" db="EMBL/GenBank/DDBJ databases">
        <title>Draft genome of the parsitic nematode Ancylostoma duodenale.</title>
        <authorList>
            <person name="Mitreva M."/>
        </authorList>
    </citation>
    <scope>NUCLEOTIDE SEQUENCE [LARGE SCALE GENOMIC DNA]</scope>
    <source>
        <strain evidence="1 2">Zhejiang</strain>
    </source>
</reference>
<evidence type="ECO:0000313" key="2">
    <source>
        <dbReference type="Proteomes" id="UP000054047"/>
    </source>
</evidence>
<dbReference type="EMBL" id="KN737694">
    <property type="protein sequence ID" value="KIH55237.1"/>
    <property type="molecule type" value="Genomic_DNA"/>
</dbReference>
<proteinExistence type="predicted"/>
<sequence length="94" mass="10701">MGEHYVGSQAKGFNQPYGYPMNCNYSRVLHDMSEEDRKCLEERKYWCFMLSRKVQKDSSRKPDGSTYALRPFCTTSAVLLPSCCGLSGVVLLSF</sequence>
<dbReference type="AlphaFoldDB" id="A0A0C2CZL0"/>
<evidence type="ECO:0000313" key="1">
    <source>
        <dbReference type="EMBL" id="KIH55237.1"/>
    </source>
</evidence>
<accession>A0A0C2CZL0</accession>
<dbReference type="OrthoDB" id="10035564at2759"/>
<organism evidence="1 2">
    <name type="scientific">Ancylostoma duodenale</name>
    <dbReference type="NCBI Taxonomy" id="51022"/>
    <lineage>
        <taxon>Eukaryota</taxon>
        <taxon>Metazoa</taxon>
        <taxon>Ecdysozoa</taxon>
        <taxon>Nematoda</taxon>
        <taxon>Chromadorea</taxon>
        <taxon>Rhabditida</taxon>
        <taxon>Rhabditina</taxon>
        <taxon>Rhabditomorpha</taxon>
        <taxon>Strongyloidea</taxon>
        <taxon>Ancylostomatidae</taxon>
        <taxon>Ancylostomatinae</taxon>
        <taxon>Ancylostoma</taxon>
    </lineage>
</organism>
<keyword evidence="2" id="KW-1185">Reference proteome</keyword>
<name>A0A0C2CZL0_9BILA</name>
<dbReference type="Proteomes" id="UP000054047">
    <property type="component" value="Unassembled WGS sequence"/>
</dbReference>
<protein>
    <submittedName>
        <fullName evidence="1">Uncharacterized protein</fullName>
    </submittedName>
</protein>